<dbReference type="InParanoid" id="A0A1X7V506"/>
<feature type="region of interest" description="Disordered" evidence="1">
    <location>
        <begin position="393"/>
        <end position="431"/>
    </location>
</feature>
<name>A0A1X7V506_AMPQE</name>
<accession>A0A1X7V506</accession>
<evidence type="ECO:0000313" key="2">
    <source>
        <dbReference type="EnsemblMetazoa" id="Aqu2.1.35355_001"/>
    </source>
</evidence>
<dbReference type="AlphaFoldDB" id="A0A1X7V506"/>
<protein>
    <submittedName>
        <fullName evidence="2">Uncharacterized protein</fullName>
    </submittedName>
</protein>
<sequence length="616" mass="68965">MKRNGEIRKRNGIRLSDSIRLSAHAQLLIKLLRHKQGPKAKRRLFSQARGEEKEAFSSFIDLTNDSCSSNSSSDSESLESLVFSPVKPKIEESPTDVLKQIIPNVNDDDYHDTTARFLPVLARPLLGQNVNQLFMLMLGKIPADRICQRKPTSVTYSSVFVVDLTSIRCIDDLRADDNGVWCHGGKPHRKYIVERDSDTSEVIKVSPVDEHLDSKEDNIFTLVRMYHHHKATPEFQRRISYVIDSSEQTVHLECTPFELDQHCNQEGDDIGIKCLSVPPEKSGITTISPELLESTWKKAEKLLNKEGSICKAPGVVDAMCVASETATRPHFVSKLKNGIFACDESCIAWKSQKLCSHVLAVCEEKQCLEEYISWYRSLKRKQSYTAALTHNQSKNVGKKPCDSRRKGSSSFKRPDIESSIDPLAQSSDLPGCSTSPVTMSYSPIMVTTTIHQPLPVTQQPIVSANQIMQMNYAPQSVTSPFHSSPASLPAMQPATNLSPTVTSNQPFQIKFLTPSIKICAGCRGGYQRGPDGKHSLPPPNDLCLVHREQHLYYNVVNCKQQLSSPANVHYHANTTCPRSRFPDFNPHSVEVPDDIKNKLLPEHWIFLTNTFRAATS</sequence>
<reference evidence="2" key="1">
    <citation type="submission" date="2017-05" db="UniProtKB">
        <authorList>
            <consortium name="EnsemblMetazoa"/>
        </authorList>
    </citation>
    <scope>IDENTIFICATION</scope>
</reference>
<organism evidence="2">
    <name type="scientific">Amphimedon queenslandica</name>
    <name type="common">Sponge</name>
    <dbReference type="NCBI Taxonomy" id="400682"/>
    <lineage>
        <taxon>Eukaryota</taxon>
        <taxon>Metazoa</taxon>
        <taxon>Porifera</taxon>
        <taxon>Demospongiae</taxon>
        <taxon>Heteroscleromorpha</taxon>
        <taxon>Haplosclerida</taxon>
        <taxon>Niphatidae</taxon>
        <taxon>Amphimedon</taxon>
    </lineage>
</organism>
<proteinExistence type="predicted"/>
<dbReference type="EnsemblMetazoa" id="Aqu2.1.35355_001">
    <property type="protein sequence ID" value="Aqu2.1.35355_001"/>
    <property type="gene ID" value="Aqu2.1.35355"/>
</dbReference>
<evidence type="ECO:0000256" key="1">
    <source>
        <dbReference type="SAM" id="MobiDB-lite"/>
    </source>
</evidence>